<dbReference type="Proteomes" id="UP000722791">
    <property type="component" value="Unassembled WGS sequence"/>
</dbReference>
<feature type="compositionally biased region" description="Pro residues" evidence="1">
    <location>
        <begin position="177"/>
        <end position="197"/>
    </location>
</feature>
<feature type="region of interest" description="Disordered" evidence="1">
    <location>
        <begin position="326"/>
        <end position="356"/>
    </location>
</feature>
<feature type="region of interest" description="Disordered" evidence="1">
    <location>
        <begin position="141"/>
        <end position="264"/>
    </location>
</feature>
<evidence type="ECO:0000313" key="3">
    <source>
        <dbReference type="Proteomes" id="UP000722791"/>
    </source>
</evidence>
<feature type="compositionally biased region" description="Polar residues" evidence="1">
    <location>
        <begin position="1348"/>
        <end position="1358"/>
    </location>
</feature>
<feature type="compositionally biased region" description="Basic and acidic residues" evidence="1">
    <location>
        <begin position="1142"/>
        <end position="1152"/>
    </location>
</feature>
<evidence type="ECO:0000313" key="2">
    <source>
        <dbReference type="EMBL" id="GIL95592.1"/>
    </source>
</evidence>
<feature type="region of interest" description="Disordered" evidence="1">
    <location>
        <begin position="1259"/>
        <end position="1293"/>
    </location>
</feature>
<evidence type="ECO:0000256" key="1">
    <source>
        <dbReference type="SAM" id="MobiDB-lite"/>
    </source>
</evidence>
<feature type="compositionally biased region" description="Pro residues" evidence="1">
    <location>
        <begin position="343"/>
        <end position="356"/>
    </location>
</feature>
<feature type="compositionally biased region" description="Pro residues" evidence="1">
    <location>
        <begin position="247"/>
        <end position="259"/>
    </location>
</feature>
<feature type="compositionally biased region" description="Basic and acidic residues" evidence="1">
    <location>
        <begin position="1100"/>
        <end position="1117"/>
    </location>
</feature>
<feature type="region of interest" description="Disordered" evidence="1">
    <location>
        <begin position="491"/>
        <end position="520"/>
    </location>
</feature>
<dbReference type="EMBL" id="BNCQ01000002">
    <property type="protein sequence ID" value="GIL95592.1"/>
    <property type="molecule type" value="Genomic_DNA"/>
</dbReference>
<feature type="compositionally biased region" description="Polar residues" evidence="1">
    <location>
        <begin position="590"/>
        <end position="606"/>
    </location>
</feature>
<feature type="compositionally biased region" description="Polar residues" evidence="1">
    <location>
        <begin position="1328"/>
        <end position="1337"/>
    </location>
</feature>
<feature type="compositionally biased region" description="Acidic residues" evidence="1">
    <location>
        <begin position="1161"/>
        <end position="1175"/>
    </location>
</feature>
<feature type="region of interest" description="Disordered" evidence="1">
    <location>
        <begin position="822"/>
        <end position="894"/>
    </location>
</feature>
<feature type="compositionally biased region" description="Pro residues" evidence="1">
    <location>
        <begin position="215"/>
        <end position="238"/>
    </location>
</feature>
<comment type="caution">
    <text evidence="2">The sequence shown here is derived from an EMBL/GenBank/DDBJ whole genome shotgun (WGS) entry which is preliminary data.</text>
</comment>
<gene>
    <name evidence="2" type="ORF">Vretimale_1582</name>
</gene>
<protein>
    <submittedName>
        <fullName evidence="2">Uncharacterized protein</fullName>
    </submittedName>
</protein>
<organism evidence="2 3">
    <name type="scientific">Volvox reticuliferus</name>
    <dbReference type="NCBI Taxonomy" id="1737510"/>
    <lineage>
        <taxon>Eukaryota</taxon>
        <taxon>Viridiplantae</taxon>
        <taxon>Chlorophyta</taxon>
        <taxon>core chlorophytes</taxon>
        <taxon>Chlorophyceae</taxon>
        <taxon>CS clade</taxon>
        <taxon>Chlamydomonadales</taxon>
        <taxon>Volvocaceae</taxon>
        <taxon>Volvox</taxon>
    </lineage>
</organism>
<feature type="region of interest" description="Disordered" evidence="1">
    <location>
        <begin position="966"/>
        <end position="1023"/>
    </location>
</feature>
<feature type="region of interest" description="Disordered" evidence="1">
    <location>
        <begin position="1061"/>
        <end position="1192"/>
    </location>
</feature>
<accession>A0A8J4FZI5</accession>
<feature type="compositionally biased region" description="Low complexity" evidence="1">
    <location>
        <begin position="198"/>
        <end position="214"/>
    </location>
</feature>
<feature type="compositionally biased region" description="Polar residues" evidence="1">
    <location>
        <begin position="154"/>
        <end position="163"/>
    </location>
</feature>
<feature type="compositionally biased region" description="Gly residues" evidence="1">
    <location>
        <begin position="830"/>
        <end position="848"/>
    </location>
</feature>
<proteinExistence type="predicted"/>
<feature type="region of interest" description="Disordered" evidence="1">
    <location>
        <begin position="1326"/>
        <end position="1358"/>
    </location>
</feature>
<feature type="region of interest" description="Disordered" evidence="1">
    <location>
        <begin position="580"/>
        <end position="606"/>
    </location>
</feature>
<feature type="compositionally biased region" description="Low complexity" evidence="1">
    <location>
        <begin position="884"/>
        <end position="894"/>
    </location>
</feature>
<name>A0A8J4FZI5_9CHLO</name>
<sequence length="1358" mass="142303">MATAGNVLHAEPSYASLLAASESSSSTSHLRDIHMINTYPPDSRISPHTLWHVRTWPAVRPVDSPKAWIIKAKAAPQLCKHNAPEGHMFGTVGQHWPGADVAVWSTSTVEPTSKLRATPVLAAGSYRDMFIQHQLLHRTHLPARDPKHPPAYSSLPSHEQGPSWSGKVEVPRQLSVQPPPPQQPRTHPPPSQTPPSQPLLKQPLPAQPLHAQPSPTQPSPSQPPPTQPSPSQLPPTQLPPSVSQPTQSPPSQPPPPRPQLSPHARPLEACKSQVQPTLLNGYRIITLADSAATSTTPATIILQPDPHASVAGLPRAVPHQLNRGADYSRAFDSGSGATVSPRPQRPFIPPPDPQPLPPHLRSVIGSIADVRPAEMPPELCARPDPVLLTQLAPLHTLPSTNQLAAGLSSLKLRMDCAVHSLSTLSSLSCLASLACLQPVLDPAAATTAARAVAIINSYGEADSCVAPAAAADWRNEQFGLGMDKPFFAAQGSTAEDARRADSTVAQDPTPPSGPDAVAGLRKPACRCQLSRPHSGAETGANGGCNNGSGEGGMPGMARHRLIKTWPGGVLADCQQLLRPAPLTPADIHPPNSNTRSSAPRSSHMSVTKALSGNTFPVALHADGGHGGYSDAATAAAMTASAAAAGTVSGSEMIGGGTSPPDTRMAQRPEWTDVGETVAAAVVLSGTALQQLVAETARASAAAALELYHTRHVLQLQQQLRDNQPHQSKTLGHLDYHEPHNQLEATLSFNRQVAPQLHSTSVDVPLRGIWRINNSAVCSDREGGGGKAPVATALDMEQPQVGRVGALDLESCGISLTETTVVGVPPENVQNGGGDDAGGDGAGKLGGQGAPLNCDVTTTRQQQDRQHTQQGSAAASTGVIRHQNSGSGSCDGSSSTASWDYITLYPTQVIYVGGTERLDVKISDSAPAAPSGQTPSAAALEGHFTVQETQEVEVGLEKVDELQQFFPEAGDGSEPRRNSDNGLTGFIDGVPLQLPGPAYDVGTDAREASPQIHSESNGRDRASDGSLLAVGSAAGISDGSANAQQVETKSRTAATIAEAAEQWEAERVLRQPPDSTGNDSRSSSRSSSHGTGSIRAGAAHPTRDMRTTLQDKRGRQELEENSAARGEESPPSPESTRASYRGPPHDDGSRNELRGNLSGEGNVEEEHAEMEEENGEDGLAGLEVAPGRQDAVQISTGISDADEHILASGSASYVDNKDADIPEEESLQQRAHQMEDDMYGDSTDVWKAEAGITGERLLSEADTDAEDGEGPVTTSEQQLVPAAAAKSLHQPGGDVQALRAAGSGIGHEASDQSLSFSISFSTLVVPDASSRNRQNNARSGVARSVPVLTHSSMPSIVKR</sequence>
<reference evidence="2" key="1">
    <citation type="journal article" date="2021" name="Proc. Natl. Acad. Sci. U.S.A.">
        <title>Three genomes in the algal genus Volvox reveal the fate of a haploid sex-determining region after a transition to homothallism.</title>
        <authorList>
            <person name="Yamamoto K."/>
            <person name="Hamaji T."/>
            <person name="Kawai-Toyooka H."/>
            <person name="Matsuzaki R."/>
            <person name="Takahashi F."/>
            <person name="Nishimura Y."/>
            <person name="Kawachi M."/>
            <person name="Noguchi H."/>
            <person name="Minakuchi Y."/>
            <person name="Umen J.G."/>
            <person name="Toyoda A."/>
            <person name="Nozaki H."/>
        </authorList>
    </citation>
    <scope>NUCLEOTIDE SEQUENCE</scope>
    <source>
        <strain evidence="2">NIES-3785</strain>
    </source>
</reference>